<accession>A0A5C5U4L6</accession>
<sequence length="130" mass="15380">MASVRQRDTGPEMRLRKAMHRLGLRYRLHDRKLPGSPDLVFPRFNAVVFVHGCFWHVHGCKYSTAPTTRKEFWAEKFSANRARDERNVNLLLADGWRVLTVWECALKGKLRRKRWPKRWRNSHPGVALDC</sequence>
<dbReference type="Pfam" id="PF03852">
    <property type="entry name" value="Vsr"/>
    <property type="match status" value="1"/>
</dbReference>
<evidence type="ECO:0000313" key="8">
    <source>
        <dbReference type="Proteomes" id="UP000315949"/>
    </source>
</evidence>
<comment type="function">
    <text evidence="6">May nick specific sequences that contain T:G mispairs resulting from m5C-deamination.</text>
</comment>
<dbReference type="GO" id="GO:0006298">
    <property type="term" value="P:mismatch repair"/>
    <property type="evidence" value="ECO:0007669"/>
    <property type="project" value="UniProtKB-UniRule"/>
</dbReference>
<dbReference type="InterPro" id="IPR011335">
    <property type="entry name" value="Restrct_endonuc-II-like"/>
</dbReference>
<keyword evidence="4 6" id="KW-0378">Hydrolase</keyword>
<reference evidence="7 8" key="1">
    <citation type="submission" date="2019-07" db="EMBL/GenBank/DDBJ databases">
        <title>Luteimonas sp. YD-1 nov., isolated from acidic soil.</title>
        <authorList>
            <person name="Zhou J."/>
        </authorList>
    </citation>
    <scope>NUCLEOTIDE SEQUENCE [LARGE SCALE GENOMIC DNA]</scope>
    <source>
        <strain evidence="7 8">YD-1</strain>
    </source>
</reference>
<evidence type="ECO:0000256" key="2">
    <source>
        <dbReference type="ARBA" id="ARBA00022759"/>
    </source>
</evidence>
<keyword evidence="2 6" id="KW-0255">Endonuclease</keyword>
<dbReference type="EC" id="3.1.-.-" evidence="6"/>
<keyword evidence="1 6" id="KW-0540">Nuclease</keyword>
<comment type="caution">
    <text evidence="7">The sequence shown here is derived from an EMBL/GenBank/DDBJ whole genome shotgun (WGS) entry which is preliminary data.</text>
</comment>
<dbReference type="SUPFAM" id="SSF52980">
    <property type="entry name" value="Restriction endonuclease-like"/>
    <property type="match status" value="1"/>
</dbReference>
<name>A0A5C5U4L6_9GAMM</name>
<organism evidence="7 8">
    <name type="scientific">Luteimonas wenzhouensis</name>
    <dbReference type="NCBI Taxonomy" id="2599615"/>
    <lineage>
        <taxon>Bacteria</taxon>
        <taxon>Pseudomonadati</taxon>
        <taxon>Pseudomonadota</taxon>
        <taxon>Gammaproteobacteria</taxon>
        <taxon>Lysobacterales</taxon>
        <taxon>Lysobacteraceae</taxon>
        <taxon>Luteimonas</taxon>
    </lineage>
</organism>
<evidence type="ECO:0000256" key="3">
    <source>
        <dbReference type="ARBA" id="ARBA00022763"/>
    </source>
</evidence>
<evidence type="ECO:0000256" key="4">
    <source>
        <dbReference type="ARBA" id="ARBA00022801"/>
    </source>
</evidence>
<dbReference type="PIRSF" id="PIRSF018267">
    <property type="entry name" value="VSR_endonuc"/>
    <property type="match status" value="1"/>
</dbReference>
<evidence type="ECO:0000256" key="5">
    <source>
        <dbReference type="ARBA" id="ARBA00023204"/>
    </source>
</evidence>
<dbReference type="AlphaFoldDB" id="A0A5C5U4L6"/>
<gene>
    <name evidence="7" type="primary">vsr</name>
    <name evidence="7" type="ORF">FQY79_03465</name>
</gene>
<comment type="similarity">
    <text evidence="6">Belongs to the vsr family.</text>
</comment>
<protein>
    <recommendedName>
        <fullName evidence="6">Very short patch repair endonuclease</fullName>
        <ecNumber evidence="6">3.1.-.-</ecNumber>
    </recommendedName>
</protein>
<dbReference type="EMBL" id="VOHE01000002">
    <property type="protein sequence ID" value="TWT20926.1"/>
    <property type="molecule type" value="Genomic_DNA"/>
</dbReference>
<dbReference type="GO" id="GO:0004519">
    <property type="term" value="F:endonuclease activity"/>
    <property type="evidence" value="ECO:0007669"/>
    <property type="project" value="UniProtKB-KW"/>
</dbReference>
<dbReference type="Gene3D" id="3.40.960.10">
    <property type="entry name" value="VSR Endonuclease"/>
    <property type="match status" value="1"/>
</dbReference>
<dbReference type="GO" id="GO:0016787">
    <property type="term" value="F:hydrolase activity"/>
    <property type="evidence" value="ECO:0007669"/>
    <property type="project" value="UniProtKB-KW"/>
</dbReference>
<proteinExistence type="inferred from homology"/>
<dbReference type="CDD" id="cd00221">
    <property type="entry name" value="Vsr"/>
    <property type="match status" value="1"/>
</dbReference>
<evidence type="ECO:0000256" key="1">
    <source>
        <dbReference type="ARBA" id="ARBA00022722"/>
    </source>
</evidence>
<dbReference type="InterPro" id="IPR004603">
    <property type="entry name" value="DNA_mismatch_endonuc_vsr"/>
</dbReference>
<keyword evidence="5 6" id="KW-0234">DNA repair</keyword>
<dbReference type="OrthoDB" id="9801520at2"/>
<keyword evidence="8" id="KW-1185">Reference proteome</keyword>
<evidence type="ECO:0000313" key="7">
    <source>
        <dbReference type="EMBL" id="TWT20926.1"/>
    </source>
</evidence>
<dbReference type="Proteomes" id="UP000315949">
    <property type="component" value="Unassembled WGS sequence"/>
</dbReference>
<dbReference type="NCBIfam" id="TIGR00632">
    <property type="entry name" value="vsr"/>
    <property type="match status" value="1"/>
</dbReference>
<keyword evidence="3 6" id="KW-0227">DNA damage</keyword>
<evidence type="ECO:0000256" key="6">
    <source>
        <dbReference type="PIRNR" id="PIRNR018267"/>
    </source>
</evidence>